<dbReference type="InterPro" id="IPR013216">
    <property type="entry name" value="Methyltransf_11"/>
</dbReference>
<evidence type="ECO:0000313" key="3">
    <source>
        <dbReference type="Proteomes" id="UP000199645"/>
    </source>
</evidence>
<reference evidence="2 3" key="1">
    <citation type="submission" date="2016-10" db="EMBL/GenBank/DDBJ databases">
        <authorList>
            <person name="de Groot N.N."/>
        </authorList>
    </citation>
    <scope>NUCLEOTIDE SEQUENCE [LARGE SCALE GENOMIC DNA]</scope>
    <source>
        <strain evidence="2 3">DSM 43019</strain>
    </source>
</reference>
<dbReference type="InterPro" id="IPR050508">
    <property type="entry name" value="Methyltransf_Superfamily"/>
</dbReference>
<dbReference type="Gene3D" id="3.40.50.150">
    <property type="entry name" value="Vaccinia Virus protein VP39"/>
    <property type="match status" value="1"/>
</dbReference>
<gene>
    <name evidence="2" type="ORF">SAMN05421541_12842</name>
</gene>
<dbReference type="EMBL" id="FONV01000028">
    <property type="protein sequence ID" value="SFF89208.1"/>
    <property type="molecule type" value="Genomic_DNA"/>
</dbReference>
<dbReference type="AlphaFoldDB" id="A0A1I2ME50"/>
<dbReference type="GO" id="GO:0008757">
    <property type="term" value="F:S-adenosylmethionine-dependent methyltransferase activity"/>
    <property type="evidence" value="ECO:0007669"/>
    <property type="project" value="InterPro"/>
</dbReference>
<dbReference type="SUPFAM" id="SSF53335">
    <property type="entry name" value="S-adenosyl-L-methionine-dependent methyltransferases"/>
    <property type="match status" value="1"/>
</dbReference>
<proteinExistence type="predicted"/>
<dbReference type="GO" id="GO:0032259">
    <property type="term" value="P:methylation"/>
    <property type="evidence" value="ECO:0007669"/>
    <property type="project" value="UniProtKB-KW"/>
</dbReference>
<accession>A0A1I2ME50</accession>
<organism evidence="2 3">
    <name type="scientific">Actinoplanes philippinensis</name>
    <dbReference type="NCBI Taxonomy" id="35752"/>
    <lineage>
        <taxon>Bacteria</taxon>
        <taxon>Bacillati</taxon>
        <taxon>Actinomycetota</taxon>
        <taxon>Actinomycetes</taxon>
        <taxon>Micromonosporales</taxon>
        <taxon>Micromonosporaceae</taxon>
        <taxon>Actinoplanes</taxon>
    </lineage>
</organism>
<evidence type="ECO:0000259" key="1">
    <source>
        <dbReference type="Pfam" id="PF08241"/>
    </source>
</evidence>
<sequence length="240" mass="25040">MGRFSEPLAGAFADFAGVGPGRRALDVGCGPGALTAELVRRLGDGHVTGIDPSEAFVAASRARFPGVDVRLGSAEDLPFGDDVFDCALAQLVVHFMADPVAGLREMARVTGPGGTVAACVWDHAGGNGPLSPFWWAVRDLDPGAPDESRLAGTREGELGDLLTAAGLRDVTCDVLTVTTRFAGFDEWWEPYTLGVGPAGDYVRGLEPDRREALRARCAAVFPGQGPFDGTAAAWTARGLA</sequence>
<keyword evidence="3" id="KW-1185">Reference proteome</keyword>
<protein>
    <submittedName>
        <fullName evidence="2">Ubiquinone/menaquinone biosynthesis C-methylase UbiE</fullName>
    </submittedName>
</protein>
<dbReference type="InterPro" id="IPR029063">
    <property type="entry name" value="SAM-dependent_MTases_sf"/>
</dbReference>
<evidence type="ECO:0000313" key="2">
    <source>
        <dbReference type="EMBL" id="SFF89208.1"/>
    </source>
</evidence>
<dbReference type="PANTHER" id="PTHR42912">
    <property type="entry name" value="METHYLTRANSFERASE"/>
    <property type="match status" value="1"/>
</dbReference>
<dbReference type="Pfam" id="PF08241">
    <property type="entry name" value="Methyltransf_11"/>
    <property type="match status" value="1"/>
</dbReference>
<dbReference type="Proteomes" id="UP000199645">
    <property type="component" value="Unassembled WGS sequence"/>
</dbReference>
<dbReference type="STRING" id="35752.SAMN05421541_12842"/>
<keyword evidence="2" id="KW-0489">Methyltransferase</keyword>
<keyword evidence="2" id="KW-0808">Transferase</keyword>
<dbReference type="CDD" id="cd02440">
    <property type="entry name" value="AdoMet_MTases"/>
    <property type="match status" value="1"/>
</dbReference>
<name>A0A1I2ME50_9ACTN</name>
<feature type="domain" description="Methyltransferase type 11" evidence="1">
    <location>
        <begin position="25"/>
        <end position="117"/>
    </location>
</feature>
<keyword evidence="2" id="KW-0830">Ubiquinone</keyword>